<dbReference type="SUPFAM" id="SSF47473">
    <property type="entry name" value="EF-hand"/>
    <property type="match status" value="2"/>
</dbReference>
<dbReference type="CDD" id="cd02334">
    <property type="entry name" value="ZZ_dystrophin"/>
    <property type="match status" value="1"/>
</dbReference>
<dbReference type="EMBL" id="NIVC01000886">
    <property type="protein sequence ID" value="PAA75417.1"/>
    <property type="molecule type" value="Genomic_DNA"/>
</dbReference>
<dbReference type="AlphaFoldDB" id="A0A267FQP3"/>
<dbReference type="SUPFAM" id="SSF57850">
    <property type="entry name" value="RING/U-box"/>
    <property type="match status" value="1"/>
</dbReference>
<dbReference type="Gene3D" id="1.10.238.10">
    <property type="entry name" value="EF-hand"/>
    <property type="match status" value="2"/>
</dbReference>
<feature type="region of interest" description="Disordered" evidence="13">
    <location>
        <begin position="158"/>
        <end position="210"/>
    </location>
</feature>
<dbReference type="CDD" id="cd16242">
    <property type="entry name" value="EFh_DMD_like"/>
    <property type="match status" value="1"/>
</dbReference>
<feature type="region of interest" description="Disordered" evidence="13">
    <location>
        <begin position="834"/>
        <end position="859"/>
    </location>
</feature>
<keyword evidence="5" id="KW-0479">Metal-binding</keyword>
<feature type="region of interest" description="Disordered" evidence="13">
    <location>
        <begin position="358"/>
        <end position="377"/>
    </location>
</feature>
<feature type="domain" description="ZZ-type" evidence="15">
    <location>
        <begin position="694"/>
        <end position="750"/>
    </location>
</feature>
<dbReference type="GO" id="GO:0005737">
    <property type="term" value="C:cytoplasm"/>
    <property type="evidence" value="ECO:0007669"/>
    <property type="project" value="UniProtKB-ARBA"/>
</dbReference>
<evidence type="ECO:0000256" key="8">
    <source>
        <dbReference type="ARBA" id="ARBA00022837"/>
    </source>
</evidence>
<feature type="coiled-coil region" evidence="12">
    <location>
        <begin position="894"/>
        <end position="921"/>
    </location>
</feature>
<comment type="subcellular location">
    <subcellularLocation>
        <location evidence="2">Cell membrane</location>
        <location evidence="2">Sarcolemma</location>
        <topology evidence="2">Peripheral membrane protein</topology>
        <orientation evidence="2">Cytoplasmic side</orientation>
    </subcellularLocation>
    <subcellularLocation>
        <location evidence="1">Cytoplasm</location>
        <location evidence="1">Cytoskeleton</location>
    </subcellularLocation>
</comment>
<organism evidence="16 17">
    <name type="scientific">Macrostomum lignano</name>
    <dbReference type="NCBI Taxonomy" id="282301"/>
    <lineage>
        <taxon>Eukaryota</taxon>
        <taxon>Metazoa</taxon>
        <taxon>Spiralia</taxon>
        <taxon>Lophotrochozoa</taxon>
        <taxon>Platyhelminthes</taxon>
        <taxon>Rhabditophora</taxon>
        <taxon>Macrostomorpha</taxon>
        <taxon>Macrostomida</taxon>
        <taxon>Macrostomidae</taxon>
        <taxon>Macrostomum</taxon>
    </lineage>
</organism>
<dbReference type="Pfam" id="PF09069">
    <property type="entry name" value="EF-hand_3"/>
    <property type="match status" value="1"/>
</dbReference>
<feature type="region of interest" description="Disordered" evidence="13">
    <location>
        <begin position="1051"/>
        <end position="1070"/>
    </location>
</feature>
<keyword evidence="10" id="KW-0206">Cytoskeleton</keyword>
<dbReference type="InterPro" id="IPR015153">
    <property type="entry name" value="EF-hand_dom_typ1"/>
</dbReference>
<dbReference type="PROSITE" id="PS50020">
    <property type="entry name" value="WW_DOMAIN_2"/>
    <property type="match status" value="1"/>
</dbReference>
<dbReference type="InterPro" id="IPR050774">
    <property type="entry name" value="KCMF1/Dystrophin"/>
</dbReference>
<evidence type="ECO:0000256" key="4">
    <source>
        <dbReference type="ARBA" id="ARBA00022490"/>
    </source>
</evidence>
<keyword evidence="7" id="KW-0862">Zinc</keyword>
<reference evidence="16 17" key="1">
    <citation type="submission" date="2017-06" db="EMBL/GenBank/DDBJ databases">
        <title>A platform for efficient transgenesis in Macrostomum lignano, a flatworm model organism for stem cell research.</title>
        <authorList>
            <person name="Berezikov E."/>
        </authorList>
    </citation>
    <scope>NUCLEOTIDE SEQUENCE [LARGE SCALE GENOMIC DNA]</scope>
    <source>
        <strain evidence="16">DV1</strain>
        <tissue evidence="16">Whole organism</tissue>
    </source>
</reference>
<evidence type="ECO:0000256" key="13">
    <source>
        <dbReference type="SAM" id="MobiDB-lite"/>
    </source>
</evidence>
<feature type="region of interest" description="Disordered" evidence="13">
    <location>
        <begin position="922"/>
        <end position="958"/>
    </location>
</feature>
<gene>
    <name evidence="16" type="ORF">BOX15_Mlig025191g1</name>
</gene>
<dbReference type="InterPro" id="IPR001202">
    <property type="entry name" value="WW_dom"/>
</dbReference>
<dbReference type="Pfam" id="PF09068">
    <property type="entry name" value="EF-hand_2"/>
    <property type="match status" value="1"/>
</dbReference>
<keyword evidence="6 11" id="KW-0863">Zinc-finger</keyword>
<comment type="caution">
    <text evidence="16">The sequence shown here is derived from an EMBL/GenBank/DDBJ whole genome shotgun (WGS) entry which is preliminary data.</text>
</comment>
<evidence type="ECO:0000313" key="16">
    <source>
        <dbReference type="EMBL" id="PAA75417.1"/>
    </source>
</evidence>
<sequence>MLDISLCLHSLLISFETDLDAESLLHSAELEILSHRYANVSCGGTSSDPRARLRARLDNVNQRWRRLGEQAAELRSRIRRQEDTAWQGMLARLKSLNDWLASRDAGLRQRQLLLGGDSASLRQQISEHETLVGELQSRRIEVEQALEQGESYFGQQDFAGGQQQQQQQQQLPRPASAMSQSGHESGAESEDAGGEGEDQQQPQQKNLRLTRRIRRNLHQLKRRWLELNLRVREYQEKLQQVTRSLSAFEELLRQTSHRLLAAESELEALPQLDSLGVAQLSSELSRLEQFQESMAPLDQLVASLERQSQAFRDSKVVLTHTLVSQISDLRSRHRDLHEAMRARARLLASLRRPGGIMSASFTAGTSPSLQPQKSPARAIAPVSPLLQQRQYHHQQQQQQQQTQPHKQPSQAVPQLPSPLPGPSFAHPAVANSVQAPWQRLLHPSGNQVPYYRNSDTQETSWDHPVMTELTRSLAELNSIRYSAYRTAAKLKRLQRTLYLDLVSLTSAADVFRDHGIASALTGGPSGGGECLIDVGQMSNCLASLFARSRARIADASLQAQTIDLSLNWLLNVYDHVRSGRMRALSFKVGLVLLSAAGLEDKYRYLFASVADERGVLDQRRLGLLLHDCMQVPRHLGEAASFGGSNVEPSVRSCFEKVDSVGIRMSHFLAWLRLEPQSLVWLPVLHRLTCSEHSVHPIRCSSCKCLPMRGLRYKCLKCFNLNLCQECFFAGRTARHHKASHPMQEYVRAPGSGDSLRSLSRTLRNKFRFGGGGSSASAGSSGASSGPGSSPAKLGYLPVQTVREGQAIEATSGTAAQTAGRDVHSRVEAYATRLAEVEQQQQQQQQRRPPPPPSSASNDADDEHALIAAYAGTLRQRRSSAGGCSGYATAAAAATAAARQQMQLLEDENRRLQAEYEQLKNSTTSSSACIVSRAPPPPPPQLPPVSPAPLASAGDGGAAEARMLRAHKGRLEARMSLLEEHNRQLEGQLARLRRMLSASPGQSQQQQQPQHRPPSIPMLSPPPAAPRMPYQQHQSQHHRAGSFGCVSDSAEVLHQHHHQQQQMQQQHQQPLSTTRSGAVHLRHHSGHCIGGSVGSVGGSFHMMSSSGSLGRHSVDSCPTSVCGIGGSIGGGSRSSIGSLFAMAGQVSNAMGQLVDVMNSEEAAANDAAASSAAVATSAGETADGKATVQ</sequence>
<dbReference type="Proteomes" id="UP000215902">
    <property type="component" value="Unassembled WGS sequence"/>
</dbReference>
<evidence type="ECO:0000256" key="5">
    <source>
        <dbReference type="ARBA" id="ARBA00022723"/>
    </source>
</evidence>
<dbReference type="InterPro" id="IPR018159">
    <property type="entry name" value="Spectrin/alpha-actinin"/>
</dbReference>
<evidence type="ECO:0000256" key="3">
    <source>
        <dbReference type="ARBA" id="ARBA00022475"/>
    </source>
</evidence>
<dbReference type="PANTHER" id="PTHR12268:SF14">
    <property type="entry name" value="DYSTROPHIN-1"/>
    <property type="match status" value="1"/>
</dbReference>
<dbReference type="CDD" id="cd00201">
    <property type="entry name" value="WW"/>
    <property type="match status" value="1"/>
</dbReference>
<evidence type="ECO:0000256" key="7">
    <source>
        <dbReference type="ARBA" id="ARBA00022833"/>
    </source>
</evidence>
<keyword evidence="3" id="KW-1003">Cell membrane</keyword>
<dbReference type="Gene3D" id="3.30.60.90">
    <property type="match status" value="1"/>
</dbReference>
<evidence type="ECO:0000256" key="10">
    <source>
        <dbReference type="ARBA" id="ARBA00023212"/>
    </source>
</evidence>
<dbReference type="GO" id="GO:0016010">
    <property type="term" value="C:dystrophin-associated glycoprotein complex"/>
    <property type="evidence" value="ECO:0007669"/>
    <property type="project" value="UniProtKB-ARBA"/>
</dbReference>
<dbReference type="GO" id="GO:0045202">
    <property type="term" value="C:synapse"/>
    <property type="evidence" value="ECO:0007669"/>
    <property type="project" value="GOC"/>
</dbReference>
<feature type="compositionally biased region" description="Low complexity" evidence="13">
    <location>
        <begin position="996"/>
        <end position="1009"/>
    </location>
</feature>
<evidence type="ECO:0000259" key="14">
    <source>
        <dbReference type="PROSITE" id="PS50020"/>
    </source>
</evidence>
<keyword evidence="4" id="KW-0963">Cytoplasm</keyword>
<dbReference type="GO" id="GO:0003779">
    <property type="term" value="F:actin binding"/>
    <property type="evidence" value="ECO:0007669"/>
    <property type="project" value="UniProtKB-KW"/>
</dbReference>
<keyword evidence="9" id="KW-0472">Membrane</keyword>
<feature type="domain" description="WW" evidence="14">
    <location>
        <begin position="431"/>
        <end position="466"/>
    </location>
</feature>
<feature type="compositionally biased region" description="Low complexity" evidence="13">
    <location>
        <begin position="1059"/>
        <end position="1068"/>
    </location>
</feature>
<dbReference type="GO" id="GO:0042383">
    <property type="term" value="C:sarcolemma"/>
    <property type="evidence" value="ECO:0007669"/>
    <property type="project" value="UniProtKB-SubCell"/>
</dbReference>
<feature type="compositionally biased region" description="Low complexity" evidence="13">
    <location>
        <begin position="158"/>
        <end position="170"/>
    </location>
</feature>
<dbReference type="InterPro" id="IPR043145">
    <property type="entry name" value="Znf_ZZ_sf"/>
</dbReference>
<dbReference type="InterPro" id="IPR015154">
    <property type="entry name" value="EF-hand_dom_typ2"/>
</dbReference>
<feature type="compositionally biased region" description="Pro residues" evidence="13">
    <location>
        <begin position="1010"/>
        <end position="1025"/>
    </location>
</feature>
<dbReference type="SMART" id="SM00291">
    <property type="entry name" value="ZnF_ZZ"/>
    <property type="match status" value="1"/>
</dbReference>
<evidence type="ECO:0000256" key="9">
    <source>
        <dbReference type="ARBA" id="ARBA00023136"/>
    </source>
</evidence>
<name>A0A267FQP3_9PLAT</name>
<dbReference type="PANTHER" id="PTHR12268">
    <property type="entry name" value="E3 UBIQUITIN-PROTEIN LIGASE KCMF1"/>
    <property type="match status" value="1"/>
</dbReference>
<evidence type="ECO:0008006" key="18">
    <source>
        <dbReference type="Google" id="ProtNLM"/>
    </source>
</evidence>
<dbReference type="InterPro" id="IPR000433">
    <property type="entry name" value="Znf_ZZ"/>
</dbReference>
<dbReference type="Pfam" id="PF00569">
    <property type="entry name" value="ZZ"/>
    <property type="match status" value="1"/>
</dbReference>
<feature type="compositionally biased region" description="Low complexity" evidence="13">
    <location>
        <begin position="388"/>
        <end position="410"/>
    </location>
</feature>
<dbReference type="GO" id="GO:0005856">
    <property type="term" value="C:cytoskeleton"/>
    <property type="evidence" value="ECO:0007669"/>
    <property type="project" value="UniProtKB-SubCell"/>
</dbReference>
<dbReference type="GO" id="GO:0099536">
    <property type="term" value="P:synaptic signaling"/>
    <property type="evidence" value="ECO:0007669"/>
    <property type="project" value="TreeGrafter"/>
</dbReference>
<dbReference type="STRING" id="282301.A0A267FQP3"/>
<dbReference type="GO" id="GO:0008270">
    <property type="term" value="F:zinc ion binding"/>
    <property type="evidence" value="ECO:0007669"/>
    <property type="project" value="UniProtKB-KW"/>
</dbReference>
<evidence type="ECO:0000256" key="2">
    <source>
        <dbReference type="ARBA" id="ARBA00004278"/>
    </source>
</evidence>
<feature type="compositionally biased region" description="Pro residues" evidence="13">
    <location>
        <begin position="933"/>
        <end position="946"/>
    </location>
</feature>
<keyword evidence="8" id="KW-0106">Calcium</keyword>
<dbReference type="OrthoDB" id="10057795at2759"/>
<evidence type="ECO:0000256" key="12">
    <source>
        <dbReference type="SAM" id="Coils"/>
    </source>
</evidence>
<feature type="compositionally biased region" description="Low complexity" evidence="13">
    <location>
        <begin position="1164"/>
        <end position="1180"/>
    </location>
</feature>
<dbReference type="CDD" id="cd00176">
    <property type="entry name" value="SPEC"/>
    <property type="match status" value="1"/>
</dbReference>
<dbReference type="SUPFAM" id="SSF46966">
    <property type="entry name" value="Spectrin repeat"/>
    <property type="match status" value="2"/>
</dbReference>
<feature type="region of interest" description="Disordered" evidence="13">
    <location>
        <begin position="388"/>
        <end position="427"/>
    </location>
</feature>
<feature type="compositionally biased region" description="Acidic residues" evidence="13">
    <location>
        <begin position="187"/>
        <end position="198"/>
    </location>
</feature>
<feature type="compositionally biased region" description="Polar residues" evidence="13">
    <location>
        <begin position="359"/>
        <end position="373"/>
    </location>
</feature>
<keyword evidence="12" id="KW-0175">Coiled coil</keyword>
<feature type="region of interest" description="Disordered" evidence="13">
    <location>
        <begin position="1164"/>
        <end position="1188"/>
    </location>
</feature>
<evidence type="ECO:0000313" key="17">
    <source>
        <dbReference type="Proteomes" id="UP000215902"/>
    </source>
</evidence>
<feature type="region of interest" description="Disordered" evidence="13">
    <location>
        <begin position="995"/>
        <end position="1040"/>
    </location>
</feature>
<accession>A0A267FQP3</accession>
<feature type="compositionally biased region" description="Low complexity" evidence="13">
    <location>
        <begin position="774"/>
        <end position="791"/>
    </location>
</feature>
<dbReference type="InterPro" id="IPR011992">
    <property type="entry name" value="EF-hand-dom_pair"/>
</dbReference>
<dbReference type="SMART" id="SM00150">
    <property type="entry name" value="SPEC"/>
    <property type="match status" value="2"/>
</dbReference>
<evidence type="ECO:0000259" key="15">
    <source>
        <dbReference type="PROSITE" id="PS50135"/>
    </source>
</evidence>
<evidence type="ECO:0000256" key="11">
    <source>
        <dbReference type="PROSITE-ProRule" id="PRU00228"/>
    </source>
</evidence>
<dbReference type="PROSITE" id="PS50135">
    <property type="entry name" value="ZF_ZZ_2"/>
    <property type="match status" value="1"/>
</dbReference>
<protein>
    <recommendedName>
        <fullName evidence="18">Dystrophin</fullName>
    </recommendedName>
</protein>
<evidence type="ECO:0000256" key="1">
    <source>
        <dbReference type="ARBA" id="ARBA00004245"/>
    </source>
</evidence>
<keyword evidence="17" id="KW-1185">Reference proteome</keyword>
<evidence type="ECO:0000256" key="6">
    <source>
        <dbReference type="ARBA" id="ARBA00022771"/>
    </source>
</evidence>
<dbReference type="PROSITE" id="PS01357">
    <property type="entry name" value="ZF_ZZ_1"/>
    <property type="match status" value="1"/>
</dbReference>
<proteinExistence type="predicted"/>
<feature type="coiled-coil region" evidence="12">
    <location>
        <begin position="217"/>
        <end position="251"/>
    </location>
</feature>
<dbReference type="Gene3D" id="1.20.58.60">
    <property type="match status" value="2"/>
</dbReference>
<feature type="region of interest" description="Disordered" evidence="13">
    <location>
        <begin position="769"/>
        <end position="794"/>
    </location>
</feature>